<feature type="domain" description="Glycosyltransferase 2-like" evidence="1">
    <location>
        <begin position="5"/>
        <end position="151"/>
    </location>
</feature>
<organism evidence="2">
    <name type="scientific">marine metagenome</name>
    <dbReference type="NCBI Taxonomy" id="408172"/>
    <lineage>
        <taxon>unclassified sequences</taxon>
        <taxon>metagenomes</taxon>
        <taxon>ecological metagenomes</taxon>
    </lineage>
</organism>
<dbReference type="InterPro" id="IPR029044">
    <property type="entry name" value="Nucleotide-diphossugar_trans"/>
</dbReference>
<reference evidence="2" key="1">
    <citation type="submission" date="2018-05" db="EMBL/GenBank/DDBJ databases">
        <authorList>
            <person name="Lanie J.A."/>
            <person name="Ng W.-L."/>
            <person name="Kazmierczak K.M."/>
            <person name="Andrzejewski T.M."/>
            <person name="Davidsen T.M."/>
            <person name="Wayne K.J."/>
            <person name="Tettelin H."/>
            <person name="Glass J.I."/>
            <person name="Rusch D."/>
            <person name="Podicherti R."/>
            <person name="Tsui H.-C.T."/>
            <person name="Winkler M.E."/>
        </authorList>
    </citation>
    <scope>NUCLEOTIDE SEQUENCE</scope>
</reference>
<name>A0A381SS85_9ZZZZ</name>
<gene>
    <name evidence="2" type="ORF">METZ01_LOCUS59724</name>
</gene>
<evidence type="ECO:0000259" key="1">
    <source>
        <dbReference type="Pfam" id="PF00535"/>
    </source>
</evidence>
<sequence>MFVLLTPVRNEKEQIGNLVKCIVNSTFKPDFWIIIDDHSTDGSVDEIKILSNHNPFIHLVESPDNPSEYMGMNYSQVLINGWTYCLSKLKSENISYIGILDADIEFDSKYWEQLKNKLDSEKEMGIVSGSLTNNNSGKIVLEKNQRHHLPRGGMRLIKSDCFYDIGSIIKSRSPDAVMNAIARAKGWKTLLIPELHCLSIRPTDSKGEISGGFSRGQRAWNLQNPIIQVLIRGFGYVFKIGFRFGFNYVRGYFFELVKTGEKVENEFLIYYYHRMRYQEWWNHYINKLTGVTSPYRFIC</sequence>
<evidence type="ECO:0000313" key="2">
    <source>
        <dbReference type="EMBL" id="SVA06870.1"/>
    </source>
</evidence>
<dbReference type="Pfam" id="PF00535">
    <property type="entry name" value="Glycos_transf_2"/>
    <property type="match status" value="1"/>
</dbReference>
<dbReference type="EMBL" id="UINC01003501">
    <property type="protein sequence ID" value="SVA06870.1"/>
    <property type="molecule type" value="Genomic_DNA"/>
</dbReference>
<dbReference type="CDD" id="cd00761">
    <property type="entry name" value="Glyco_tranf_GTA_type"/>
    <property type="match status" value="1"/>
</dbReference>
<dbReference type="SUPFAM" id="SSF53448">
    <property type="entry name" value="Nucleotide-diphospho-sugar transferases"/>
    <property type="match status" value="1"/>
</dbReference>
<dbReference type="AlphaFoldDB" id="A0A381SS85"/>
<dbReference type="InterPro" id="IPR001173">
    <property type="entry name" value="Glyco_trans_2-like"/>
</dbReference>
<dbReference type="Gene3D" id="3.90.550.10">
    <property type="entry name" value="Spore Coat Polysaccharide Biosynthesis Protein SpsA, Chain A"/>
    <property type="match status" value="1"/>
</dbReference>
<accession>A0A381SS85</accession>
<proteinExistence type="predicted"/>
<protein>
    <recommendedName>
        <fullName evidence="1">Glycosyltransferase 2-like domain-containing protein</fullName>
    </recommendedName>
</protein>